<reference evidence="1" key="2">
    <citation type="submission" date="2020-07" db="EMBL/GenBank/DDBJ databases">
        <authorList>
            <person name="Vera ALvarez R."/>
            <person name="Arias-Moreno D.M."/>
            <person name="Jimenez-Jacinto V."/>
            <person name="Jimenez-Bremont J.F."/>
            <person name="Swaminathan K."/>
            <person name="Moose S.P."/>
            <person name="Guerrero-Gonzalez M.L."/>
            <person name="Marino-Ramirez L."/>
            <person name="Landsman D."/>
            <person name="Rodriguez-Kessler M."/>
            <person name="Delgado-Sanchez P."/>
        </authorList>
    </citation>
    <scope>NUCLEOTIDE SEQUENCE</scope>
    <source>
        <tissue evidence="1">Cladode</tissue>
    </source>
</reference>
<protein>
    <submittedName>
        <fullName evidence="1">Uncharacterized protein</fullName>
    </submittedName>
</protein>
<reference evidence="1" key="1">
    <citation type="journal article" date="2013" name="J. Plant Res.">
        <title>Effect of fungi and light on seed germination of three Opuntia species from semiarid lands of central Mexico.</title>
        <authorList>
            <person name="Delgado-Sanchez P."/>
            <person name="Jimenez-Bremont J.F."/>
            <person name="Guerrero-Gonzalez Mde L."/>
            <person name="Flores J."/>
        </authorList>
    </citation>
    <scope>NUCLEOTIDE SEQUENCE</scope>
    <source>
        <tissue evidence="1">Cladode</tissue>
    </source>
</reference>
<name>A0A7C8ZF41_OPUST</name>
<sequence>MHITTRQISVKLMLCPSQSNAEAPSQTSNSEKNGKSYTNAAKVATIKWKLDHQTSEYKYLTERMITTTTTPNVGFTYQGLGKSRCRHLTFANISACKAIELRE</sequence>
<dbReference type="AlphaFoldDB" id="A0A7C8ZF41"/>
<accession>A0A7C8ZF41</accession>
<evidence type="ECO:0000313" key="1">
    <source>
        <dbReference type="EMBL" id="MBA4641752.1"/>
    </source>
</evidence>
<organism evidence="1">
    <name type="scientific">Opuntia streptacantha</name>
    <name type="common">Prickly pear cactus</name>
    <name type="synonym">Opuntia cardona</name>
    <dbReference type="NCBI Taxonomy" id="393608"/>
    <lineage>
        <taxon>Eukaryota</taxon>
        <taxon>Viridiplantae</taxon>
        <taxon>Streptophyta</taxon>
        <taxon>Embryophyta</taxon>
        <taxon>Tracheophyta</taxon>
        <taxon>Spermatophyta</taxon>
        <taxon>Magnoliopsida</taxon>
        <taxon>eudicotyledons</taxon>
        <taxon>Gunneridae</taxon>
        <taxon>Pentapetalae</taxon>
        <taxon>Caryophyllales</taxon>
        <taxon>Cactineae</taxon>
        <taxon>Cactaceae</taxon>
        <taxon>Opuntioideae</taxon>
        <taxon>Opuntia</taxon>
    </lineage>
</organism>
<proteinExistence type="predicted"/>
<dbReference type="EMBL" id="GISG01125517">
    <property type="protein sequence ID" value="MBA4641752.1"/>
    <property type="molecule type" value="Transcribed_RNA"/>
</dbReference>